<dbReference type="InterPro" id="IPR029044">
    <property type="entry name" value="Nucleotide-diphossugar_trans"/>
</dbReference>
<feature type="domain" description="Glycosyltransferase 2-like" evidence="1">
    <location>
        <begin position="5"/>
        <end position="139"/>
    </location>
</feature>
<dbReference type="EMBL" id="JAJSON010000007">
    <property type="protein sequence ID" value="MCG9970424.1"/>
    <property type="molecule type" value="Genomic_DNA"/>
</dbReference>
<protein>
    <submittedName>
        <fullName evidence="2">Glycosyltransferase family 2 protein</fullName>
    </submittedName>
</protein>
<dbReference type="PANTHER" id="PTHR43685:SF2">
    <property type="entry name" value="GLYCOSYLTRANSFERASE 2-LIKE DOMAIN-CONTAINING PROTEIN"/>
    <property type="match status" value="1"/>
</dbReference>
<dbReference type="AlphaFoldDB" id="A0A9X2A468"/>
<dbReference type="SUPFAM" id="SSF53448">
    <property type="entry name" value="Nucleotide-diphospho-sugar transferases"/>
    <property type="match status" value="1"/>
</dbReference>
<reference evidence="2" key="1">
    <citation type="submission" date="2021-12" db="EMBL/GenBank/DDBJ databases">
        <title>Description of Gramella crocea sp. nov., a new bacterium isolated from activated sludge.</title>
        <authorList>
            <person name="Zhang X."/>
        </authorList>
    </citation>
    <scope>NUCLEOTIDE SEQUENCE</scope>
    <source>
        <strain evidence="2">YB25</strain>
    </source>
</reference>
<dbReference type="PANTHER" id="PTHR43685">
    <property type="entry name" value="GLYCOSYLTRANSFERASE"/>
    <property type="match status" value="1"/>
</dbReference>
<dbReference type="InterPro" id="IPR001173">
    <property type="entry name" value="Glyco_trans_2-like"/>
</dbReference>
<gene>
    <name evidence="2" type="ORF">LU635_02150</name>
</gene>
<sequence length="290" mass="33989">MITFSIIIPTYNHGDKISRAVNSLLKQSFENWELIIVDDGSTDHTSEVVTEFQNDPRIRYVYQKNSGVSMARNRGIDCAQGEYVLFLDSDDEVTSRWLEDFYKIIKDTTEVGIVSCGIKLIKGKDRLPRINKNISNYKYQNIPGSFLLHQKVIKGIKGYDINLKHSENWELMARALEYSKVNKLKILSINKCNLKYNLEEFPEKTYLRDRDRAHAGLYLYKKYYYNGVLHFNKYAFLKQAAINSIRINKIKRGRVILKKLFLKKPGFDSFLSLLISYIPPIRSYKWERKS</sequence>
<dbReference type="InterPro" id="IPR050834">
    <property type="entry name" value="Glycosyltransf_2"/>
</dbReference>
<dbReference type="CDD" id="cd00761">
    <property type="entry name" value="Glyco_tranf_GTA_type"/>
    <property type="match status" value="1"/>
</dbReference>
<dbReference type="Proteomes" id="UP001139344">
    <property type="component" value="Unassembled WGS sequence"/>
</dbReference>
<evidence type="ECO:0000313" key="2">
    <source>
        <dbReference type="EMBL" id="MCG9970424.1"/>
    </source>
</evidence>
<proteinExistence type="predicted"/>
<dbReference type="Pfam" id="PF00535">
    <property type="entry name" value="Glycos_transf_2"/>
    <property type="match status" value="1"/>
</dbReference>
<name>A0A9X2A468_9FLAO</name>
<organism evidence="2 3">
    <name type="scientific">Christiangramia crocea</name>
    <dbReference type="NCBI Taxonomy" id="2904124"/>
    <lineage>
        <taxon>Bacteria</taxon>
        <taxon>Pseudomonadati</taxon>
        <taxon>Bacteroidota</taxon>
        <taxon>Flavobacteriia</taxon>
        <taxon>Flavobacteriales</taxon>
        <taxon>Flavobacteriaceae</taxon>
        <taxon>Christiangramia</taxon>
    </lineage>
</organism>
<evidence type="ECO:0000259" key="1">
    <source>
        <dbReference type="Pfam" id="PF00535"/>
    </source>
</evidence>
<comment type="caution">
    <text evidence="2">The sequence shown here is derived from an EMBL/GenBank/DDBJ whole genome shotgun (WGS) entry which is preliminary data.</text>
</comment>
<keyword evidence="3" id="KW-1185">Reference proteome</keyword>
<dbReference type="RefSeq" id="WP_240095720.1">
    <property type="nucleotide sequence ID" value="NZ_JAJSON010000007.1"/>
</dbReference>
<dbReference type="Gene3D" id="3.90.550.10">
    <property type="entry name" value="Spore Coat Polysaccharide Biosynthesis Protein SpsA, Chain A"/>
    <property type="match status" value="1"/>
</dbReference>
<accession>A0A9X2A468</accession>
<evidence type="ECO:0000313" key="3">
    <source>
        <dbReference type="Proteomes" id="UP001139344"/>
    </source>
</evidence>